<protein>
    <submittedName>
        <fullName evidence="2">Anti-anti-sigma factor</fullName>
    </submittedName>
</protein>
<dbReference type="InterPro" id="IPR036513">
    <property type="entry name" value="STAS_dom_sf"/>
</dbReference>
<dbReference type="InterPro" id="IPR058548">
    <property type="entry name" value="MlaB-like_STAS"/>
</dbReference>
<gene>
    <name evidence="2" type="ORF">J2S43_007941</name>
</gene>
<evidence type="ECO:0000313" key="3">
    <source>
        <dbReference type="Proteomes" id="UP001240984"/>
    </source>
</evidence>
<dbReference type="Proteomes" id="UP001240984">
    <property type="component" value="Unassembled WGS sequence"/>
</dbReference>
<evidence type="ECO:0000259" key="1">
    <source>
        <dbReference type="PROSITE" id="PS50801"/>
    </source>
</evidence>
<organism evidence="2 3">
    <name type="scientific">Catenuloplanes nepalensis</name>
    <dbReference type="NCBI Taxonomy" id="587533"/>
    <lineage>
        <taxon>Bacteria</taxon>
        <taxon>Bacillati</taxon>
        <taxon>Actinomycetota</taxon>
        <taxon>Actinomycetes</taxon>
        <taxon>Micromonosporales</taxon>
        <taxon>Micromonosporaceae</taxon>
        <taxon>Catenuloplanes</taxon>
    </lineage>
</organism>
<comment type="caution">
    <text evidence="2">The sequence shown here is derived from an EMBL/GenBank/DDBJ whole genome shotgun (WGS) entry which is preliminary data.</text>
</comment>
<dbReference type="EMBL" id="JAUSRA010000001">
    <property type="protein sequence ID" value="MDP9799429.1"/>
    <property type="molecule type" value="Genomic_DNA"/>
</dbReference>
<feature type="domain" description="STAS" evidence="1">
    <location>
        <begin position="21"/>
        <end position="114"/>
    </location>
</feature>
<dbReference type="Pfam" id="PF13466">
    <property type="entry name" value="STAS_2"/>
    <property type="match status" value="1"/>
</dbReference>
<reference evidence="2 3" key="1">
    <citation type="submission" date="2023-07" db="EMBL/GenBank/DDBJ databases">
        <title>Sequencing the genomes of 1000 actinobacteria strains.</title>
        <authorList>
            <person name="Klenk H.-P."/>
        </authorList>
    </citation>
    <scope>NUCLEOTIDE SEQUENCE [LARGE SCALE GENOMIC DNA]</scope>
    <source>
        <strain evidence="2 3">DSM 44710</strain>
    </source>
</reference>
<accession>A0ABT9N6W8</accession>
<dbReference type="InterPro" id="IPR002645">
    <property type="entry name" value="STAS_dom"/>
</dbReference>
<name>A0ABT9N6W8_9ACTN</name>
<dbReference type="RefSeq" id="WP_306838301.1">
    <property type="nucleotide sequence ID" value="NZ_JAUSRA010000001.1"/>
</dbReference>
<dbReference type="CDD" id="cd07043">
    <property type="entry name" value="STAS_anti-anti-sigma_factors"/>
    <property type="match status" value="1"/>
</dbReference>
<dbReference type="PROSITE" id="PS50801">
    <property type="entry name" value="STAS"/>
    <property type="match status" value="1"/>
</dbReference>
<evidence type="ECO:0000313" key="2">
    <source>
        <dbReference type="EMBL" id="MDP9799429.1"/>
    </source>
</evidence>
<dbReference type="SUPFAM" id="SSF52091">
    <property type="entry name" value="SpoIIaa-like"/>
    <property type="match status" value="1"/>
</dbReference>
<sequence length="134" mass="14596">MTSFHAFESPESTTYPVTPLACTSITQEGDTLRIAFAGDLDADTADRFVHAVTQAMDAMPLPRLQIDLAGIDFISAAGLRALLTCHRRAAGQQRLLTIRDPQPAVRHVLRVAEIPCPSEDEPQAAQDSGYHRRG</sequence>
<dbReference type="Gene3D" id="3.30.750.24">
    <property type="entry name" value="STAS domain"/>
    <property type="match status" value="1"/>
</dbReference>
<proteinExistence type="predicted"/>
<keyword evidence="3" id="KW-1185">Reference proteome</keyword>